<keyword evidence="2" id="KW-1133">Transmembrane helix</keyword>
<evidence type="ECO:0000313" key="4">
    <source>
        <dbReference type="EMBL" id="MBM3273806.1"/>
    </source>
</evidence>
<dbReference type="AlphaFoldDB" id="A0A937X0L8"/>
<feature type="transmembrane region" description="Helical" evidence="2">
    <location>
        <begin position="187"/>
        <end position="205"/>
    </location>
</feature>
<dbReference type="PANTHER" id="PTHR43156:SF2">
    <property type="entry name" value="STAGE II SPORULATION PROTEIN E"/>
    <property type="match status" value="1"/>
</dbReference>
<feature type="transmembrane region" description="Helical" evidence="2">
    <location>
        <begin position="159"/>
        <end position="175"/>
    </location>
</feature>
<proteinExistence type="predicted"/>
<dbReference type="PANTHER" id="PTHR43156">
    <property type="entry name" value="STAGE II SPORULATION PROTEIN E-RELATED"/>
    <property type="match status" value="1"/>
</dbReference>
<organism evidence="4 5">
    <name type="scientific">Candidatus Tanganyikabacteria bacterium</name>
    <dbReference type="NCBI Taxonomy" id="2961651"/>
    <lineage>
        <taxon>Bacteria</taxon>
        <taxon>Bacillati</taxon>
        <taxon>Candidatus Sericytochromatia</taxon>
        <taxon>Candidatus Tanganyikabacteria</taxon>
    </lineage>
</organism>
<dbReference type="GO" id="GO:0016791">
    <property type="term" value="F:phosphatase activity"/>
    <property type="evidence" value="ECO:0007669"/>
    <property type="project" value="TreeGrafter"/>
</dbReference>
<dbReference type="InterPro" id="IPR001932">
    <property type="entry name" value="PPM-type_phosphatase-like_dom"/>
</dbReference>
<dbReference type="InterPro" id="IPR036457">
    <property type="entry name" value="PPM-type-like_dom_sf"/>
</dbReference>
<name>A0A937X0L8_9BACT</name>
<feature type="transmembrane region" description="Helical" evidence="2">
    <location>
        <begin position="296"/>
        <end position="314"/>
    </location>
</feature>
<accession>A0A937X0L8</accession>
<sequence length="831" mass="89405">MATGRLGSGSNRQLTLMVFIAVQAISVLLLLIVGAQQAGRLERVMPGFRVDETMRVVGIYEAGTGLRVGADRVLRVDGQDVHHPWGLQEIVEASGDGIVHDYLLARHDGEATASVISHRWNLGDAAGFVGVGLLLALCHLIVAGLTFWKARLYEPATPLIGYCGAVALAAMLPLLPIKESFAPEALALASLGFPIAAAVHLTMLYPAPWRGLKERWWLKLIPYGAAAGFALAALAIFPGLRWTGGSGLEVFTNFMRGLAGLGTLGGAVFIAMNVFETARRSAAPGARVLARMELQSAACAFIPVLLLSALALIWPHPALINVQSASLLLLPVFPLAIVAGLARFKLNEVQKRIEYFAVGVLAGAALVLVYAPGVAVLGSVSAAMGWDNAAAQVIGTVSAVVLCPLAISWTRRFLDWLFERRRADFAQVAGEFSQAIRSLVAVDPLLKTFAGRCEQAFQPRYLLVFWKDEDEEMLQPKFVLGISQERVKPLKPDDAGYPKYVGAYALKGLDPAARGERQAKGMAICLRTSLNGPAQALVIIGPRRTGEPYSPDDFELLTMLGDQLQVGLEHVRLIRQVADQEKLRHELEIARQVQMGLLPKRLPDVEGMEVSGSSEPALEVGGDLYDVVALDGGRVGILVGDVSGKGMPAALLMSTALACFRTAYMNYDSPAAMMTRMNEVVAGNRPKEDMFVACCYAIWEPAGRIVIANGGMPMPLINGEELPVKGPPLGMMQGYSYREKDFAFQPGDTLCIWSDGLEDVHEERGKTFGVERIWEISKRGGMSAEDLRMALLEACLTFRGNAVPFDDITIVTAQATPTGAPRASNLAEALG</sequence>
<keyword evidence="2" id="KW-0472">Membrane</keyword>
<evidence type="ECO:0000313" key="5">
    <source>
        <dbReference type="Proteomes" id="UP000703893"/>
    </source>
</evidence>
<protein>
    <submittedName>
        <fullName evidence="4">PP2C family protein-serine/threonine phosphatase</fullName>
    </submittedName>
</protein>
<gene>
    <name evidence="4" type="ORF">FJZ00_01540</name>
</gene>
<feature type="transmembrane region" description="Helical" evidence="2">
    <location>
        <begin position="389"/>
        <end position="410"/>
    </location>
</feature>
<dbReference type="Pfam" id="PF07228">
    <property type="entry name" value="SpoIIE"/>
    <property type="match status" value="1"/>
</dbReference>
<feature type="transmembrane region" description="Helical" evidence="2">
    <location>
        <begin position="14"/>
        <end position="35"/>
    </location>
</feature>
<evidence type="ECO:0000256" key="2">
    <source>
        <dbReference type="SAM" id="Phobius"/>
    </source>
</evidence>
<evidence type="ECO:0000256" key="1">
    <source>
        <dbReference type="ARBA" id="ARBA00022801"/>
    </source>
</evidence>
<dbReference type="SUPFAM" id="SSF55781">
    <property type="entry name" value="GAF domain-like"/>
    <property type="match status" value="1"/>
</dbReference>
<dbReference type="EMBL" id="VGJX01000053">
    <property type="protein sequence ID" value="MBM3273806.1"/>
    <property type="molecule type" value="Genomic_DNA"/>
</dbReference>
<dbReference type="Proteomes" id="UP000703893">
    <property type="component" value="Unassembled WGS sequence"/>
</dbReference>
<feature type="transmembrane region" description="Helical" evidence="2">
    <location>
        <begin position="320"/>
        <end position="341"/>
    </location>
</feature>
<dbReference type="InterPro" id="IPR052016">
    <property type="entry name" value="Bact_Sigma-Reg"/>
</dbReference>
<keyword evidence="2" id="KW-0812">Transmembrane</keyword>
<dbReference type="SMART" id="SM00331">
    <property type="entry name" value="PP2C_SIG"/>
    <property type="match status" value="1"/>
</dbReference>
<feature type="transmembrane region" description="Helical" evidence="2">
    <location>
        <begin position="125"/>
        <end position="147"/>
    </location>
</feature>
<evidence type="ECO:0000259" key="3">
    <source>
        <dbReference type="SMART" id="SM00331"/>
    </source>
</evidence>
<comment type="caution">
    <text evidence="4">The sequence shown here is derived from an EMBL/GenBank/DDBJ whole genome shotgun (WGS) entry which is preliminary data.</text>
</comment>
<feature type="transmembrane region" description="Helical" evidence="2">
    <location>
        <begin position="353"/>
        <end position="377"/>
    </location>
</feature>
<keyword evidence="1" id="KW-0378">Hydrolase</keyword>
<feature type="transmembrane region" description="Helical" evidence="2">
    <location>
        <begin position="217"/>
        <end position="237"/>
    </location>
</feature>
<feature type="transmembrane region" description="Helical" evidence="2">
    <location>
        <begin position="257"/>
        <end position="275"/>
    </location>
</feature>
<feature type="domain" description="PPM-type phosphatase" evidence="3">
    <location>
        <begin position="605"/>
        <end position="815"/>
    </location>
</feature>
<dbReference type="Gene3D" id="3.60.40.10">
    <property type="entry name" value="PPM-type phosphatase domain"/>
    <property type="match status" value="1"/>
</dbReference>
<reference evidence="4 5" key="1">
    <citation type="submission" date="2019-03" db="EMBL/GenBank/DDBJ databases">
        <title>Lake Tanganyika Metagenome-Assembled Genomes (MAGs).</title>
        <authorList>
            <person name="Tran P."/>
        </authorList>
    </citation>
    <scope>NUCLEOTIDE SEQUENCE [LARGE SCALE GENOMIC DNA]</scope>
    <source>
        <strain evidence="4">K_DeepCast_65m_m2_236</strain>
    </source>
</reference>